<accession>F4CTV1</accession>
<evidence type="ECO:0000259" key="3">
    <source>
        <dbReference type="PROSITE" id="PS50937"/>
    </source>
</evidence>
<keyword evidence="1" id="KW-0238">DNA-binding</keyword>
<dbReference type="RefSeq" id="WP_013672851.1">
    <property type="nucleotide sequence ID" value="NC_015312.1"/>
</dbReference>
<feature type="domain" description="HTH merR-type" evidence="3">
    <location>
        <begin position="35"/>
        <end position="103"/>
    </location>
</feature>
<dbReference type="PANTHER" id="PTHR30204:SF93">
    <property type="entry name" value="HTH MERR-TYPE DOMAIN-CONTAINING PROTEIN"/>
    <property type="match status" value="1"/>
</dbReference>
<organism evidence="4 5">
    <name type="scientific">Pseudonocardia dioxanivorans (strain ATCC 55486 / DSM 44775 / JCM 13855 / CB1190)</name>
    <dbReference type="NCBI Taxonomy" id="675635"/>
    <lineage>
        <taxon>Bacteria</taxon>
        <taxon>Bacillati</taxon>
        <taxon>Actinomycetota</taxon>
        <taxon>Actinomycetes</taxon>
        <taxon>Pseudonocardiales</taxon>
        <taxon>Pseudonocardiaceae</taxon>
        <taxon>Pseudonocardia</taxon>
    </lineage>
</organism>
<dbReference type="InterPro" id="IPR047057">
    <property type="entry name" value="MerR_fam"/>
</dbReference>
<sequence length="263" mass="28007">MAVHPTARPTAPASPPASPETSPAAEPADAGPAAELTVDQLAERTGISVRTIRFYAGRGLIGPPRLRGRTGLYGPEHVARLELIGEMSALGFTLAAIERHLGRVPHDAGPEDLALHRALLTPWVPEHLEDVSRDELDRRAGRPLDDAAVADLQTLGIVEVLDDGTVRLHGALGPGLDMLDSGLPPTLLRDSQALIAAHTTALAEDLMELFQREVLQPYRDAGRPAAQRVRLAAALARLKPITVQGLVAAFGRAVNRTIRDQVG</sequence>
<keyword evidence="5" id="KW-1185">Reference proteome</keyword>
<dbReference type="AlphaFoldDB" id="F4CTV1"/>
<feature type="compositionally biased region" description="Low complexity" evidence="2">
    <location>
        <begin position="19"/>
        <end position="32"/>
    </location>
</feature>
<evidence type="ECO:0000256" key="1">
    <source>
        <dbReference type="ARBA" id="ARBA00023125"/>
    </source>
</evidence>
<evidence type="ECO:0000313" key="4">
    <source>
        <dbReference type="EMBL" id="AEA22910.1"/>
    </source>
</evidence>
<dbReference type="OrthoDB" id="6716891at2"/>
<dbReference type="KEGG" id="pdx:Psed_0647"/>
<dbReference type="InterPro" id="IPR009061">
    <property type="entry name" value="DNA-bd_dom_put_sf"/>
</dbReference>
<gene>
    <name evidence="4" type="ordered locus">Psed_0647</name>
</gene>
<dbReference type="Gene3D" id="1.10.1660.10">
    <property type="match status" value="1"/>
</dbReference>
<dbReference type="PANTHER" id="PTHR30204">
    <property type="entry name" value="REDOX-CYCLING DRUG-SENSING TRANSCRIPTIONAL ACTIVATOR SOXR"/>
    <property type="match status" value="1"/>
</dbReference>
<dbReference type="Proteomes" id="UP000007809">
    <property type="component" value="Chromosome"/>
</dbReference>
<dbReference type="InterPro" id="IPR000551">
    <property type="entry name" value="MerR-type_HTH_dom"/>
</dbReference>
<dbReference type="PRINTS" id="PR00040">
    <property type="entry name" value="HTHMERR"/>
</dbReference>
<protein>
    <submittedName>
        <fullName evidence="4">Transcriptional regulator, MerR family</fullName>
    </submittedName>
</protein>
<dbReference type="PROSITE" id="PS50937">
    <property type="entry name" value="HTH_MERR_2"/>
    <property type="match status" value="1"/>
</dbReference>
<proteinExistence type="predicted"/>
<dbReference type="SMART" id="SM00422">
    <property type="entry name" value="HTH_MERR"/>
    <property type="match status" value="1"/>
</dbReference>
<dbReference type="SUPFAM" id="SSF46955">
    <property type="entry name" value="Putative DNA-binding domain"/>
    <property type="match status" value="1"/>
</dbReference>
<dbReference type="Pfam" id="PF13411">
    <property type="entry name" value="MerR_1"/>
    <property type="match status" value="1"/>
</dbReference>
<dbReference type="GO" id="GO:0003677">
    <property type="term" value="F:DNA binding"/>
    <property type="evidence" value="ECO:0007669"/>
    <property type="project" value="UniProtKB-KW"/>
</dbReference>
<feature type="compositionally biased region" description="Low complexity" evidence="2">
    <location>
        <begin position="1"/>
        <end position="11"/>
    </location>
</feature>
<feature type="region of interest" description="Disordered" evidence="2">
    <location>
        <begin position="1"/>
        <end position="32"/>
    </location>
</feature>
<evidence type="ECO:0000313" key="5">
    <source>
        <dbReference type="Proteomes" id="UP000007809"/>
    </source>
</evidence>
<name>F4CTV1_PSEUX</name>
<dbReference type="STRING" id="675635.Psed_0647"/>
<evidence type="ECO:0000256" key="2">
    <source>
        <dbReference type="SAM" id="MobiDB-lite"/>
    </source>
</evidence>
<dbReference type="EMBL" id="CP002593">
    <property type="protein sequence ID" value="AEA22910.1"/>
    <property type="molecule type" value="Genomic_DNA"/>
</dbReference>
<dbReference type="GO" id="GO:0003700">
    <property type="term" value="F:DNA-binding transcription factor activity"/>
    <property type="evidence" value="ECO:0007669"/>
    <property type="project" value="InterPro"/>
</dbReference>
<reference evidence="4 5" key="1">
    <citation type="journal article" date="2011" name="J. Bacteriol.">
        <title>Genome sequence of the 1,4-dioxane-degrading Pseudonocardia dioxanivorans strain CB1190.</title>
        <authorList>
            <person name="Sales C.M."/>
            <person name="Mahendra S."/>
            <person name="Grostern A."/>
            <person name="Parales R.E."/>
            <person name="Goodwin L.A."/>
            <person name="Woyke T."/>
            <person name="Nolan M."/>
            <person name="Lapidus A."/>
            <person name="Chertkov O."/>
            <person name="Ovchinnikova G."/>
            <person name="Sczyrba A."/>
            <person name="Alvarez-Cohen L."/>
        </authorList>
    </citation>
    <scope>NUCLEOTIDE SEQUENCE [LARGE SCALE GENOMIC DNA]</scope>
    <source>
        <strain evidence="5">ATCC 55486 / DSM 44775 / JCM 13855 / CB1190</strain>
    </source>
</reference>
<dbReference type="HOGENOM" id="CLU_053144_2_0_11"/>
<dbReference type="eggNOG" id="COG0789">
    <property type="taxonomic scope" value="Bacteria"/>
</dbReference>